<dbReference type="RefSeq" id="WP_042005495.1">
    <property type="nucleotide sequence ID" value="NZ_CDOL01000020.1"/>
</dbReference>
<evidence type="ECO:0000313" key="3">
    <source>
        <dbReference type="Proteomes" id="UP000038200"/>
    </source>
</evidence>
<protein>
    <submittedName>
        <fullName evidence="2">Antitoxin YqcF</fullName>
    </submittedName>
</protein>
<sequence length="186" mass="21563">MKPSQYQINLFKKLSPILGTQPKVELYGDETGNFSIRILSCPDPVDEKVLFYSTLGLSELASENNHTEILAASYVQFKDFSNVLSSIAFFILKDKWKSVEGAVFQTLIEMYYPNIEMKHIYFTSPFLWEDKLEEFSINEVNINFLLAIPISNNELEYLTQYGKDALEDLFEQKNIDIFDIERESVL</sequence>
<reference evidence="2 3" key="1">
    <citation type="submission" date="2015-01" db="EMBL/GenBank/DDBJ databases">
        <authorList>
            <person name="Xiang T."/>
            <person name="Song Y."/>
            <person name="Huang L."/>
            <person name="Wang B."/>
            <person name="Wu P."/>
        </authorList>
    </citation>
    <scope>NUCLEOTIDE SEQUENCE [LARGE SCALE GENOMIC DNA]</scope>
    <source>
        <strain evidence="2 3">CcD93</strain>
    </source>
</reference>
<dbReference type="Proteomes" id="UP000038200">
    <property type="component" value="Unassembled WGS sequence"/>
</dbReference>
<name>A0A0B7IKC0_9FLAO</name>
<dbReference type="STRING" id="1848903.CCAND38_450012"/>
<dbReference type="EMBL" id="CDOL01000020">
    <property type="protein sequence ID" value="CEN50457.1"/>
    <property type="molecule type" value="Genomic_DNA"/>
</dbReference>
<organism evidence="2 3">
    <name type="scientific">Capnocytophaga canis</name>
    <dbReference type="NCBI Taxonomy" id="1848903"/>
    <lineage>
        <taxon>Bacteria</taxon>
        <taxon>Pseudomonadati</taxon>
        <taxon>Bacteroidota</taxon>
        <taxon>Flavobacteriia</taxon>
        <taxon>Flavobacteriales</taxon>
        <taxon>Flavobacteriaceae</taxon>
        <taxon>Capnocytophaga</taxon>
    </lineage>
</organism>
<feature type="domain" description="Suppressor of fused-like" evidence="1">
    <location>
        <begin position="35"/>
        <end position="183"/>
    </location>
</feature>
<gene>
    <name evidence="2" type="primary">yqcF</name>
    <name evidence="2" type="ORF">CCAND93_1160007</name>
</gene>
<evidence type="ECO:0000313" key="2">
    <source>
        <dbReference type="EMBL" id="CEN50457.1"/>
    </source>
</evidence>
<accession>A0A0B7IKC0</accession>
<dbReference type="InterPro" id="IPR020941">
    <property type="entry name" value="SUFU-like_domain"/>
</dbReference>
<evidence type="ECO:0000259" key="1">
    <source>
        <dbReference type="Pfam" id="PF05076"/>
    </source>
</evidence>
<dbReference type="Pfam" id="PF05076">
    <property type="entry name" value="SUFU"/>
    <property type="match status" value="1"/>
</dbReference>
<dbReference type="AlphaFoldDB" id="A0A0B7IKC0"/>
<dbReference type="OrthoDB" id="8479146at2"/>
<proteinExistence type="predicted"/>